<evidence type="ECO:0000256" key="3">
    <source>
        <dbReference type="ARBA" id="ARBA00022679"/>
    </source>
</evidence>
<dbReference type="EMBL" id="MDYL01000007">
    <property type="protein sequence ID" value="OQD75536.1"/>
    <property type="molecule type" value="Genomic_DNA"/>
</dbReference>
<dbReference type="GO" id="GO:0006487">
    <property type="term" value="P:protein N-linked glycosylation"/>
    <property type="evidence" value="ECO:0007669"/>
    <property type="project" value="TreeGrafter"/>
</dbReference>
<dbReference type="Gene3D" id="3.90.550.10">
    <property type="entry name" value="Spore Coat Polysaccharide Biosynthesis Protein SpsA, Chain A"/>
    <property type="match status" value="1"/>
</dbReference>
<evidence type="ECO:0008006" key="6">
    <source>
        <dbReference type="Google" id="ProtNLM"/>
    </source>
</evidence>
<dbReference type="InterPro" id="IPR008630">
    <property type="entry name" value="Glyco_trans_34"/>
</dbReference>
<dbReference type="Pfam" id="PF05637">
    <property type="entry name" value="Glyco_transf_34"/>
    <property type="match status" value="1"/>
</dbReference>
<dbReference type="SUPFAM" id="SSF53448">
    <property type="entry name" value="Nucleotide-diphospho-sugar transferases"/>
    <property type="match status" value="1"/>
</dbReference>
<evidence type="ECO:0000313" key="4">
    <source>
        <dbReference type="EMBL" id="OQD75536.1"/>
    </source>
</evidence>
<sequence length="261" mass="29758">MDVDSRPLDGPGGIANGSQLNLTDISYNTIGRLDHFMFATIHGYDYKLYKAPSPVSLHGTWSKVSAIKEALNDYEMVVFLDADAIIQYPHLPLEWLFNYWGIDQNTRVALAADPDEPQNKDSHGKIYLNTGFLIAQRSPRTEELFDAWESCPSEVKYSNCSRWAQEWPHEQAAFGEYLRYDFDEPQEVLTLPCAEANGYPELETSTCHGEFIRHYWTAKHLVPAAVELSIAQYTPRAAHTMFHQDLENVLVNMTEPVSPHY</sequence>
<comment type="similarity">
    <text evidence="1">Belongs to the glycosyltransferase 34 family.</text>
</comment>
<organism evidence="4 5">
    <name type="scientific">Penicillium decumbens</name>
    <dbReference type="NCBI Taxonomy" id="69771"/>
    <lineage>
        <taxon>Eukaryota</taxon>
        <taxon>Fungi</taxon>
        <taxon>Dikarya</taxon>
        <taxon>Ascomycota</taxon>
        <taxon>Pezizomycotina</taxon>
        <taxon>Eurotiomycetes</taxon>
        <taxon>Eurotiomycetidae</taxon>
        <taxon>Eurotiales</taxon>
        <taxon>Aspergillaceae</taxon>
        <taxon>Penicillium</taxon>
    </lineage>
</organism>
<gene>
    <name evidence="4" type="ORF">PENDEC_c007G05646</name>
</gene>
<keyword evidence="3" id="KW-0808">Transferase</keyword>
<dbReference type="Proteomes" id="UP000191522">
    <property type="component" value="Unassembled WGS sequence"/>
</dbReference>
<dbReference type="PANTHER" id="PTHR31306:SF3">
    <property type="entry name" value="NUCLEOTIDE-DIPHOSPHO-SUGAR TRANSFERASE DOMAIN-CONTAINING PROTEIN"/>
    <property type="match status" value="1"/>
</dbReference>
<evidence type="ECO:0000256" key="2">
    <source>
        <dbReference type="ARBA" id="ARBA00022676"/>
    </source>
</evidence>
<dbReference type="AlphaFoldDB" id="A0A1V6PGB2"/>
<dbReference type="GO" id="GO:0016757">
    <property type="term" value="F:glycosyltransferase activity"/>
    <property type="evidence" value="ECO:0007669"/>
    <property type="project" value="UniProtKB-KW"/>
</dbReference>
<reference evidence="5" key="1">
    <citation type="journal article" date="2017" name="Nat. Microbiol.">
        <title>Global analysis of biosynthetic gene clusters reveals vast potential of secondary metabolite production in Penicillium species.</title>
        <authorList>
            <person name="Nielsen J.C."/>
            <person name="Grijseels S."/>
            <person name="Prigent S."/>
            <person name="Ji B."/>
            <person name="Dainat J."/>
            <person name="Nielsen K.F."/>
            <person name="Frisvad J.C."/>
            <person name="Workman M."/>
            <person name="Nielsen J."/>
        </authorList>
    </citation>
    <scope>NUCLEOTIDE SEQUENCE [LARGE SCALE GENOMIC DNA]</scope>
    <source>
        <strain evidence="5">IBT 11843</strain>
    </source>
</reference>
<accession>A0A1V6PGB2</accession>
<name>A0A1V6PGB2_PENDC</name>
<keyword evidence="5" id="KW-1185">Reference proteome</keyword>
<dbReference type="InterPro" id="IPR029044">
    <property type="entry name" value="Nucleotide-diphossugar_trans"/>
</dbReference>
<dbReference type="PANTHER" id="PTHR31306">
    <property type="entry name" value="ALPHA-1,6-MANNOSYLTRANSFERASE MNN11-RELATED"/>
    <property type="match status" value="1"/>
</dbReference>
<comment type="caution">
    <text evidence="4">The sequence shown here is derived from an EMBL/GenBank/DDBJ whole genome shotgun (WGS) entry which is preliminary data.</text>
</comment>
<evidence type="ECO:0000313" key="5">
    <source>
        <dbReference type="Proteomes" id="UP000191522"/>
    </source>
</evidence>
<proteinExistence type="inferred from homology"/>
<dbReference type="OrthoDB" id="3763672at2759"/>
<dbReference type="OMA" id="ANDWAHE"/>
<protein>
    <recommendedName>
        <fullName evidence="6">Nucleotide-diphospho-sugar transferase domain-containing protein</fullName>
    </recommendedName>
</protein>
<dbReference type="GO" id="GO:0000139">
    <property type="term" value="C:Golgi membrane"/>
    <property type="evidence" value="ECO:0007669"/>
    <property type="project" value="TreeGrafter"/>
</dbReference>
<evidence type="ECO:0000256" key="1">
    <source>
        <dbReference type="ARBA" id="ARBA00005664"/>
    </source>
</evidence>
<keyword evidence="2" id="KW-0328">Glycosyltransferase</keyword>